<gene>
    <name evidence="2" type="ORF">BBD42_16545</name>
</gene>
<proteinExistence type="predicted"/>
<name>A0A1B2DJM3_9BACL</name>
<keyword evidence="2" id="KW-0378">Hydrolase</keyword>
<evidence type="ECO:0000313" key="2">
    <source>
        <dbReference type="EMBL" id="ANY67899.1"/>
    </source>
</evidence>
<accession>A0A1B2DJM3</accession>
<dbReference type="Gene3D" id="3.40.50.1820">
    <property type="entry name" value="alpha/beta hydrolase"/>
    <property type="match status" value="1"/>
</dbReference>
<dbReference type="GO" id="GO:0016787">
    <property type="term" value="F:hydrolase activity"/>
    <property type="evidence" value="ECO:0007669"/>
    <property type="project" value="UniProtKB-KW"/>
</dbReference>
<sequence length="368" mass="39689">MSLKLEHYLQSLVQQAAANRHSARSAANPEQRRETVKASFGQLLGHYALHEHQPLEPRLLERTQCDGYIRERVEIATVDGLRMAMYVLLPDNPAAQPSPAVIACHGHGYGSREIVGLEPDGSERSGASGLHKDFAIALVKEGYVVAAPELLGFGDRRLDEDKAADSPAKNSCFMLAVHLLLTGRTLAGLRVYETSRVIDYLQERSDVESTNIAIMGISGGGLVAGFTAAMDDRIRCAVVSGYASLFESSILARNHCLDNYIPGVLLEAEMPELLGLIAPRGLFLEAGAVDHLFPQQSARQAYAELRSIYSAAGAPDAVQAVFFDGGHEIHGDAAYAWLRTQLLEQTTIAGGDRNDDGATTGSFDRMGG</sequence>
<dbReference type="InterPro" id="IPR029058">
    <property type="entry name" value="AB_hydrolase_fold"/>
</dbReference>
<evidence type="ECO:0000256" key="1">
    <source>
        <dbReference type="SAM" id="MobiDB-lite"/>
    </source>
</evidence>
<protein>
    <submittedName>
        <fullName evidence="2">Dienelactone hydrolase</fullName>
    </submittedName>
</protein>
<dbReference type="SUPFAM" id="SSF53474">
    <property type="entry name" value="alpha/beta-Hydrolases"/>
    <property type="match status" value="1"/>
</dbReference>
<dbReference type="PANTHER" id="PTHR22946">
    <property type="entry name" value="DIENELACTONE HYDROLASE DOMAIN-CONTAINING PROTEIN-RELATED"/>
    <property type="match status" value="1"/>
</dbReference>
<dbReference type="Pfam" id="PF12715">
    <property type="entry name" value="Abhydrolase_7"/>
    <property type="match status" value="1"/>
</dbReference>
<dbReference type="AlphaFoldDB" id="A0A1B2DJM3"/>
<dbReference type="PANTHER" id="PTHR22946:SF8">
    <property type="entry name" value="ACETYL XYLAN ESTERASE DOMAIN-CONTAINING PROTEIN"/>
    <property type="match status" value="1"/>
</dbReference>
<dbReference type="InterPro" id="IPR050261">
    <property type="entry name" value="FrsA_esterase"/>
</dbReference>
<dbReference type="InterPro" id="IPR025890">
    <property type="entry name" value="Abhydrolase_bac"/>
</dbReference>
<dbReference type="RefSeq" id="WP_099519074.1">
    <property type="nucleotide sequence ID" value="NZ_CP016808.1"/>
</dbReference>
<feature type="region of interest" description="Disordered" evidence="1">
    <location>
        <begin position="349"/>
        <end position="368"/>
    </location>
</feature>
<organism evidence="2">
    <name type="scientific">Paenibacillus sp. BIHB 4019</name>
    <dbReference type="NCBI Taxonomy" id="1870819"/>
    <lineage>
        <taxon>Bacteria</taxon>
        <taxon>Bacillati</taxon>
        <taxon>Bacillota</taxon>
        <taxon>Bacilli</taxon>
        <taxon>Bacillales</taxon>
        <taxon>Paenibacillaceae</taxon>
        <taxon>Paenibacillus</taxon>
    </lineage>
</organism>
<reference evidence="2" key="1">
    <citation type="submission" date="2016-08" db="EMBL/GenBank/DDBJ databases">
        <title>Complete Genome Seqeunce of Paenibacillus sp. BIHB 4019 from tea rhizoplane.</title>
        <authorList>
            <person name="Thakur R."/>
            <person name="Swarnkar M.K."/>
            <person name="Gulati A."/>
        </authorList>
    </citation>
    <scope>NUCLEOTIDE SEQUENCE [LARGE SCALE GENOMIC DNA]</scope>
    <source>
        <strain evidence="2">BIHB4019</strain>
    </source>
</reference>
<dbReference type="EMBL" id="CP016808">
    <property type="protein sequence ID" value="ANY67899.1"/>
    <property type="molecule type" value="Genomic_DNA"/>
</dbReference>
<dbReference type="ESTHER" id="9bacl-a0a1b2djm3">
    <property type="family name" value="Abhydrolase_7"/>
</dbReference>